<dbReference type="AlphaFoldDB" id="A0A0S2IMN8"/>
<evidence type="ECO:0000313" key="1">
    <source>
        <dbReference type="EMBL" id="ALO24939.1"/>
    </source>
</evidence>
<accession>A0A0S2IMN8</accession>
<evidence type="ECO:0000313" key="2">
    <source>
        <dbReference type="Proteomes" id="UP000058857"/>
    </source>
</evidence>
<dbReference type="PATRIC" id="fig|280505.15.peg.580"/>
<gene>
    <name evidence="1" type="ORF">LBBP_00593</name>
</gene>
<sequence length="87" mass="9978">MPPEFVFSNFYLRTKIGLEVRFYAMKRPKSLNKSIYIKICEVKEPVSKVISNLDLNVCGSELGDVDLICVYFDDRCIYGLFMIGLIG</sequence>
<reference evidence="1 2" key="1">
    <citation type="journal article" date="2015" name="PLoS Negl. Trop. Dis.">
        <title>Distribution of Plasmids in Distinct Leptospira Pathogenic Species.</title>
        <authorList>
            <person name="Wang Y."/>
            <person name="Zhuang X."/>
            <person name="Zhong Y."/>
            <person name="Zhang C."/>
            <person name="Zhang Y."/>
            <person name="Zeng L."/>
            <person name="Zhu Y."/>
            <person name="He P."/>
            <person name="Dong K."/>
            <person name="Pal U."/>
            <person name="Guo X."/>
            <person name="Qin J."/>
        </authorList>
    </citation>
    <scope>NUCLEOTIDE SEQUENCE [LARGE SCALE GENOMIC DNA]</scope>
    <source>
        <strain evidence="1 2">56604</strain>
    </source>
</reference>
<proteinExistence type="predicted"/>
<organism evidence="1">
    <name type="scientific">Leptospira borgpetersenii serovar Ballum</name>
    <dbReference type="NCBI Taxonomy" id="280505"/>
    <lineage>
        <taxon>Bacteria</taxon>
        <taxon>Pseudomonadati</taxon>
        <taxon>Spirochaetota</taxon>
        <taxon>Spirochaetia</taxon>
        <taxon>Leptospirales</taxon>
        <taxon>Leptospiraceae</taxon>
        <taxon>Leptospira</taxon>
    </lineage>
</organism>
<dbReference type="Proteomes" id="UP000058857">
    <property type="component" value="Chromosome 1"/>
</dbReference>
<protein>
    <submittedName>
        <fullName evidence="1">Uncharacterized protein</fullName>
    </submittedName>
</protein>
<name>A0A0S2IMN8_LEPBO</name>
<dbReference type="EMBL" id="CP012029">
    <property type="protein sequence ID" value="ALO24939.1"/>
    <property type="molecule type" value="Genomic_DNA"/>
</dbReference>